<dbReference type="OrthoDB" id="243127at2759"/>
<dbReference type="InterPro" id="IPR007557">
    <property type="entry name" value="PSP1_C"/>
</dbReference>
<dbReference type="PANTHER" id="PTHR43830:SF3">
    <property type="entry name" value="PROTEIN PSP1"/>
    <property type="match status" value="1"/>
</dbReference>
<dbReference type="Pfam" id="PF04468">
    <property type="entry name" value="PSP1"/>
    <property type="match status" value="1"/>
</dbReference>
<dbReference type="PROSITE" id="PS51411">
    <property type="entry name" value="PSP1_C"/>
    <property type="match status" value="1"/>
</dbReference>
<dbReference type="AlphaFoldDB" id="A0A0U1M5M2"/>
<feature type="compositionally biased region" description="Polar residues" evidence="1">
    <location>
        <begin position="63"/>
        <end position="82"/>
    </location>
</feature>
<feature type="compositionally biased region" description="Polar residues" evidence="1">
    <location>
        <begin position="215"/>
        <end position="230"/>
    </location>
</feature>
<evidence type="ECO:0000259" key="2">
    <source>
        <dbReference type="PROSITE" id="PS51411"/>
    </source>
</evidence>
<organism evidence="3 4">
    <name type="scientific">Talaromyces islandicus</name>
    <name type="common">Penicillium islandicum</name>
    <dbReference type="NCBI Taxonomy" id="28573"/>
    <lineage>
        <taxon>Eukaryota</taxon>
        <taxon>Fungi</taxon>
        <taxon>Dikarya</taxon>
        <taxon>Ascomycota</taxon>
        <taxon>Pezizomycotina</taxon>
        <taxon>Eurotiomycetes</taxon>
        <taxon>Eurotiomycetidae</taxon>
        <taxon>Eurotiales</taxon>
        <taxon>Trichocomaceae</taxon>
        <taxon>Talaromyces</taxon>
        <taxon>Talaromyces sect. Islandici</taxon>
    </lineage>
</organism>
<dbReference type="Proteomes" id="UP000054383">
    <property type="component" value="Unassembled WGS sequence"/>
</dbReference>
<dbReference type="PANTHER" id="PTHR43830">
    <property type="entry name" value="PROTEIN PSP1"/>
    <property type="match status" value="1"/>
</dbReference>
<feature type="domain" description="PSP1 C-terminal" evidence="2">
    <location>
        <begin position="610"/>
        <end position="695"/>
    </location>
</feature>
<dbReference type="EMBL" id="CVMT01000007">
    <property type="protein sequence ID" value="CRG90321.1"/>
    <property type="molecule type" value="Genomic_DNA"/>
</dbReference>
<dbReference type="InterPro" id="IPR047767">
    <property type="entry name" value="PSP1-like"/>
</dbReference>
<feature type="compositionally biased region" description="Polar residues" evidence="1">
    <location>
        <begin position="145"/>
        <end position="157"/>
    </location>
</feature>
<feature type="region of interest" description="Disordered" evidence="1">
    <location>
        <begin position="810"/>
        <end position="829"/>
    </location>
</feature>
<keyword evidence="4" id="KW-1185">Reference proteome</keyword>
<evidence type="ECO:0000313" key="3">
    <source>
        <dbReference type="EMBL" id="CRG90321.1"/>
    </source>
</evidence>
<sequence length="842" mass="91989">MAPKPGSSAPGNNASIRLEKGNQGVRRSTPDSEALTSSDDELDHRQGSTATTGPVSKPARRTSWLNEVPQNLPRRTSVTASGSIAPVGINTQSPETDQTGWGASTSPGMNGSISWGHGHGSNFPWATGIWTAENNRKEPPPRLTELSQSPTMPNATGASINTEEILSPTARSMAGDSSIPFNIPLHPTPKTYRSQSYSVGQLDPETVKLMASKVPSNYNASRGRTGNQYPGLQHRPSRPSLLEDLGHDPALLGRVREDEDDEGAEDNLDSNSSQAYAASQARAIDQLTRENALLRQTAHLDGVRMRDRTMSSASANSNYSLSGGLHNLHPIRGGVPEEVDLAVEDQDELGEIPPGYGNVRNSGRRRMSEHSVNLDKHLTSLGSVENRPLENLRRAHWQTSLGFGSIGELPQSRRHSFADIPTRHGSISESQAHLGALNGRASLIDREDGYSNAFDGGLHTAAPENLSSSLHQSYNVPAAYGRPQPGLTPSHQSQRLYIVTFKCHRADVFYIQEDTGLQVNPGNLVIVEADRGTDLGTIQHANVTWQEARELKEKYAEEHYKCLMMFSRQAQNGASNVVSPGMGHRSAVGGMNPTGAHGAHEPQSTEIKPKLIKRLAQNHEILTLRDKEGNEAKAKRVCQQKVVDHRLNMEILDAEFQMDWKKLTFYYFADSYINFNSLVTDLFKIYKTRIWMSAINPASFVTPSPGLPPPEPAGLSYNQNAVADRRHAHDNRTYNVPQMPPGSGNLREAVERADLGNAHTGMIRNAYMDQYQQAFGSAARHHEPGFGHNMASNDPFASYPSSTYGLLEASTPDFAGAPHHGQQMHPPRGDWVETFQGLSLGS</sequence>
<feature type="compositionally biased region" description="Polar residues" evidence="1">
    <location>
        <begin position="89"/>
        <end position="108"/>
    </location>
</feature>
<gene>
    <name evidence="3" type="ORF">PISL3812_07364</name>
</gene>
<protein>
    <recommendedName>
        <fullName evidence="2">PSP1 C-terminal domain-containing protein</fullName>
    </recommendedName>
</protein>
<accession>A0A0U1M5M2</accession>
<evidence type="ECO:0000256" key="1">
    <source>
        <dbReference type="SAM" id="MobiDB-lite"/>
    </source>
</evidence>
<dbReference type="GO" id="GO:0005737">
    <property type="term" value="C:cytoplasm"/>
    <property type="evidence" value="ECO:0007669"/>
    <property type="project" value="TreeGrafter"/>
</dbReference>
<name>A0A0U1M5M2_TALIS</name>
<dbReference type="STRING" id="28573.A0A0U1M5M2"/>
<proteinExistence type="predicted"/>
<dbReference type="OMA" id="GIWNTES"/>
<feature type="region of interest" description="Disordered" evidence="1">
    <location>
        <begin position="133"/>
        <end position="157"/>
    </location>
</feature>
<reference evidence="3 4" key="1">
    <citation type="submission" date="2015-04" db="EMBL/GenBank/DDBJ databases">
        <authorList>
            <person name="Syromyatnikov M.Y."/>
            <person name="Popov V.N."/>
        </authorList>
    </citation>
    <scope>NUCLEOTIDE SEQUENCE [LARGE SCALE GENOMIC DNA]</scope>
    <source>
        <strain evidence="3">WF-38-12</strain>
    </source>
</reference>
<evidence type="ECO:0000313" key="4">
    <source>
        <dbReference type="Proteomes" id="UP000054383"/>
    </source>
</evidence>
<feature type="region of interest" description="Disordered" evidence="1">
    <location>
        <begin position="1"/>
        <end position="108"/>
    </location>
</feature>
<feature type="region of interest" description="Disordered" evidence="1">
    <location>
        <begin position="215"/>
        <end position="245"/>
    </location>
</feature>